<dbReference type="PANTHER" id="PTHR42693">
    <property type="entry name" value="ARYLSULFATASE FAMILY MEMBER"/>
    <property type="match status" value="1"/>
</dbReference>
<evidence type="ECO:0000259" key="3">
    <source>
        <dbReference type="Pfam" id="PF00884"/>
    </source>
</evidence>
<dbReference type="InterPro" id="IPR050738">
    <property type="entry name" value="Sulfatase"/>
</dbReference>
<comment type="similarity">
    <text evidence="1">Belongs to the sulfatase family.</text>
</comment>
<dbReference type="GO" id="GO:0004065">
    <property type="term" value="F:arylsulfatase activity"/>
    <property type="evidence" value="ECO:0007669"/>
    <property type="project" value="TreeGrafter"/>
</dbReference>
<dbReference type="Proteomes" id="UP001220610">
    <property type="component" value="Chromosome"/>
</dbReference>
<evidence type="ECO:0000313" key="5">
    <source>
        <dbReference type="Proteomes" id="UP001220610"/>
    </source>
</evidence>
<dbReference type="InterPro" id="IPR017850">
    <property type="entry name" value="Alkaline_phosphatase_core_sf"/>
</dbReference>
<dbReference type="CDD" id="cd16025">
    <property type="entry name" value="PAS_like"/>
    <property type="match status" value="1"/>
</dbReference>
<organism evidence="4 5">
    <name type="scientific">Candidatus Pseudobacter hemicellulosilyticus</name>
    <dbReference type="NCBI Taxonomy" id="3121375"/>
    <lineage>
        <taxon>Bacteria</taxon>
        <taxon>Pseudomonadati</taxon>
        <taxon>Bacteroidota</taxon>
        <taxon>Chitinophagia</taxon>
        <taxon>Chitinophagales</taxon>
        <taxon>Chitinophagaceae</taxon>
        <taxon>Pseudobacter</taxon>
    </lineage>
</organism>
<name>A0AAJ6BI03_9BACT</name>
<dbReference type="Gene3D" id="3.40.720.10">
    <property type="entry name" value="Alkaline Phosphatase, subunit A"/>
    <property type="match status" value="1"/>
</dbReference>
<dbReference type="FunFam" id="3.40.720.10:FF:000047">
    <property type="entry name" value="Arylsulfatase"/>
    <property type="match status" value="1"/>
</dbReference>
<dbReference type="Gene3D" id="3.30.1120.10">
    <property type="match status" value="1"/>
</dbReference>
<evidence type="ECO:0000256" key="2">
    <source>
        <dbReference type="ARBA" id="ARBA00022801"/>
    </source>
</evidence>
<proteinExistence type="inferred from homology"/>
<dbReference type="AlphaFoldDB" id="A0AAJ6BI03"/>
<keyword evidence="2" id="KW-0378">Hydrolase</keyword>
<dbReference type="PANTHER" id="PTHR42693:SF53">
    <property type="entry name" value="ENDO-4-O-SULFATASE"/>
    <property type="match status" value="1"/>
</dbReference>
<accession>A0AAJ6BI03</accession>
<dbReference type="InterPro" id="IPR000917">
    <property type="entry name" value="Sulfatase_N"/>
</dbReference>
<evidence type="ECO:0000313" key="4">
    <source>
        <dbReference type="EMBL" id="WEK36364.1"/>
    </source>
</evidence>
<sequence length="556" mass="62494">MLKSSVLRTAGTCKTIFSQLWQTCHIAWTGLLLLLFGPVALQAQDRPNIVLVMVDDMGFSDLGCYGSEIPTPNIDKLAGTGIRLSQFYNTARCCPTRASLLTGLFPHQTGIGHMTEEPANKDAANWGTPGYQGYLNRNCVTMAEVLSTAGYHTYMTGKWHLGILGKEKWPLQRGFEKYYGILAGAASYFQPFGDRQLYHNNTPLPPPTGDYYTTDAFTDSAIAFLRQQEDRKPFFLYLAFNAPHWPLQAKPEDIRPFEGQYAKGWDLVRQQRYERQTSMGLFTGCTSLSPRDSAVRPWSALTASEQQEVAYRMAVYAAQLRAVDRNVGKLVATLEKLGKRDNTLIIFLSDNGACAEPYKELGGGAFNQINDGAQWGAISYGVGWANVSNTPFRKWKREMEEGGIASPLIMNWPKGIRKDQQNRILPATACLIDILPTFLAVSGAQYPDTYQGNKIFSAEGQSLLPLMKGQTLKERPYMYWEHEGNRAIRKGNWKALKDRDNPKWELYDLSCDRSEQQDLAASRPELLEELTIEWNNWARTHMVLPKRPANPGKAAE</sequence>
<evidence type="ECO:0000256" key="1">
    <source>
        <dbReference type="ARBA" id="ARBA00008779"/>
    </source>
</evidence>
<reference evidence="4" key="1">
    <citation type="submission" date="2023-03" db="EMBL/GenBank/DDBJ databases">
        <title>Andean soil-derived lignocellulolytic bacterial consortium as a source of novel taxa and putative plastic-active enzymes.</title>
        <authorList>
            <person name="Diaz-Garcia L."/>
            <person name="Chuvochina M."/>
            <person name="Feuerriegel G."/>
            <person name="Bunk B."/>
            <person name="Sproer C."/>
            <person name="Streit W.R."/>
            <person name="Rodriguez L.M."/>
            <person name="Overmann J."/>
            <person name="Jimenez D.J."/>
        </authorList>
    </citation>
    <scope>NUCLEOTIDE SEQUENCE</scope>
    <source>
        <strain evidence="4">MAG 7</strain>
    </source>
</reference>
<dbReference type="Pfam" id="PF00884">
    <property type="entry name" value="Sulfatase"/>
    <property type="match status" value="1"/>
</dbReference>
<feature type="domain" description="Sulfatase N-terminal" evidence="3">
    <location>
        <begin position="47"/>
        <end position="443"/>
    </location>
</feature>
<dbReference type="EMBL" id="CP119311">
    <property type="protein sequence ID" value="WEK36364.1"/>
    <property type="molecule type" value="Genomic_DNA"/>
</dbReference>
<gene>
    <name evidence="4" type="ORF">P0Y53_02525</name>
</gene>
<protein>
    <submittedName>
        <fullName evidence="4">Arylsulfatase</fullName>
    </submittedName>
</protein>
<dbReference type="SUPFAM" id="SSF53649">
    <property type="entry name" value="Alkaline phosphatase-like"/>
    <property type="match status" value="1"/>
</dbReference>